<evidence type="ECO:0000313" key="2">
    <source>
        <dbReference type="Proteomes" id="UP000283530"/>
    </source>
</evidence>
<evidence type="ECO:0000313" key="1">
    <source>
        <dbReference type="EMBL" id="RWR98143.1"/>
    </source>
</evidence>
<sequence>MHVPKAIKESVDIMLQTKLDCPELPFALEDHKKIRKLLEHEPHLLELQSLISLCAGHTPKGILGRLKLVASSLGLGRKAELLQRQDNGMLLSGTRSDV</sequence>
<dbReference type="Proteomes" id="UP000283530">
    <property type="component" value="Unassembled WGS sequence"/>
</dbReference>
<protein>
    <submittedName>
        <fullName evidence="1">Uncharacterized protein</fullName>
    </submittedName>
</protein>
<keyword evidence="2" id="KW-1185">Reference proteome</keyword>
<dbReference type="EMBL" id="QPKB01000627">
    <property type="protein sequence ID" value="RWR98143.1"/>
    <property type="molecule type" value="Genomic_DNA"/>
</dbReference>
<organism evidence="1 2">
    <name type="scientific">Cinnamomum micranthum f. kanehirae</name>
    <dbReference type="NCBI Taxonomy" id="337451"/>
    <lineage>
        <taxon>Eukaryota</taxon>
        <taxon>Viridiplantae</taxon>
        <taxon>Streptophyta</taxon>
        <taxon>Embryophyta</taxon>
        <taxon>Tracheophyta</taxon>
        <taxon>Spermatophyta</taxon>
        <taxon>Magnoliopsida</taxon>
        <taxon>Magnoliidae</taxon>
        <taxon>Laurales</taxon>
        <taxon>Lauraceae</taxon>
        <taxon>Cinnamomum</taxon>
    </lineage>
</organism>
<dbReference type="AlphaFoldDB" id="A0A443Q548"/>
<proteinExistence type="predicted"/>
<reference evidence="1 2" key="1">
    <citation type="journal article" date="2019" name="Nat. Plants">
        <title>Stout camphor tree genome fills gaps in understanding of flowering plant genome evolution.</title>
        <authorList>
            <person name="Chaw S.M."/>
            <person name="Liu Y.C."/>
            <person name="Wu Y.W."/>
            <person name="Wang H.Y."/>
            <person name="Lin C.I."/>
            <person name="Wu C.S."/>
            <person name="Ke H.M."/>
            <person name="Chang L.Y."/>
            <person name="Hsu C.Y."/>
            <person name="Yang H.T."/>
            <person name="Sudianto E."/>
            <person name="Hsu M.H."/>
            <person name="Wu K.P."/>
            <person name="Wang L.N."/>
            <person name="Leebens-Mack J.H."/>
            <person name="Tsai I.J."/>
        </authorList>
    </citation>
    <scope>NUCLEOTIDE SEQUENCE [LARGE SCALE GENOMIC DNA]</scope>
    <source>
        <strain evidence="2">cv. Chaw 1501</strain>
        <tissue evidence="1">Young leaves</tissue>
    </source>
</reference>
<accession>A0A443Q548</accession>
<gene>
    <name evidence="1" type="ORF">CKAN_02764500</name>
</gene>
<comment type="caution">
    <text evidence="1">The sequence shown here is derived from an EMBL/GenBank/DDBJ whole genome shotgun (WGS) entry which is preliminary data.</text>
</comment>
<name>A0A443Q548_9MAGN</name>